<dbReference type="STRING" id="703135.A0A2A9NRC3"/>
<dbReference type="Proteomes" id="UP000242287">
    <property type="component" value="Unassembled WGS sequence"/>
</dbReference>
<dbReference type="OrthoDB" id="3256408at2759"/>
<feature type="compositionally biased region" description="Acidic residues" evidence="1">
    <location>
        <begin position="333"/>
        <end position="342"/>
    </location>
</feature>
<protein>
    <submittedName>
        <fullName evidence="2">Uncharacterized protein</fullName>
    </submittedName>
</protein>
<organism evidence="2 3">
    <name type="scientific">Amanita thiersii Skay4041</name>
    <dbReference type="NCBI Taxonomy" id="703135"/>
    <lineage>
        <taxon>Eukaryota</taxon>
        <taxon>Fungi</taxon>
        <taxon>Dikarya</taxon>
        <taxon>Basidiomycota</taxon>
        <taxon>Agaricomycotina</taxon>
        <taxon>Agaricomycetes</taxon>
        <taxon>Agaricomycetidae</taxon>
        <taxon>Agaricales</taxon>
        <taxon>Pluteineae</taxon>
        <taxon>Amanitaceae</taxon>
        <taxon>Amanita</taxon>
    </lineage>
</organism>
<feature type="region of interest" description="Disordered" evidence="1">
    <location>
        <begin position="321"/>
        <end position="343"/>
    </location>
</feature>
<dbReference type="AlphaFoldDB" id="A0A2A9NRC3"/>
<feature type="compositionally biased region" description="Low complexity" evidence="1">
    <location>
        <begin position="321"/>
        <end position="332"/>
    </location>
</feature>
<name>A0A2A9NRC3_9AGAR</name>
<evidence type="ECO:0000256" key="1">
    <source>
        <dbReference type="SAM" id="MobiDB-lite"/>
    </source>
</evidence>
<dbReference type="EMBL" id="KZ301973">
    <property type="protein sequence ID" value="PFH53525.1"/>
    <property type="molecule type" value="Genomic_DNA"/>
</dbReference>
<proteinExistence type="predicted"/>
<reference evidence="2 3" key="1">
    <citation type="submission" date="2014-02" db="EMBL/GenBank/DDBJ databases">
        <title>Transposable element dynamics among asymbiotic and ectomycorrhizal Amanita fungi.</title>
        <authorList>
            <consortium name="DOE Joint Genome Institute"/>
            <person name="Hess J."/>
            <person name="Skrede I."/>
            <person name="Wolfe B."/>
            <person name="LaButti K."/>
            <person name="Ohm R.A."/>
            <person name="Grigoriev I.V."/>
            <person name="Pringle A."/>
        </authorList>
    </citation>
    <scope>NUCLEOTIDE SEQUENCE [LARGE SCALE GENOMIC DNA]</scope>
    <source>
        <strain evidence="2 3">SKay4041</strain>
    </source>
</reference>
<gene>
    <name evidence="2" type="ORF">AMATHDRAFT_54685</name>
</gene>
<evidence type="ECO:0000313" key="3">
    <source>
        <dbReference type="Proteomes" id="UP000242287"/>
    </source>
</evidence>
<keyword evidence="3" id="KW-1185">Reference proteome</keyword>
<evidence type="ECO:0000313" key="2">
    <source>
        <dbReference type="EMBL" id="PFH53525.1"/>
    </source>
</evidence>
<accession>A0A2A9NRC3</accession>
<sequence length="808" mass="88973">MLSSSSPSFQPSTHCVRFSKSNHDSFLPYPHRSTSDACDSIHSLLPSAPLTPDIFFNCSQESPLSPCPSPTSLFECKVSQNFFPQHTTVYPSPPPTDSQLGQNIPLPTPCGASPPIQLPELPPRHSEGSFGGVLDSPLVMRIEPSKCQGPLSPPPTLPKQTLSLPPTDYEIARGLQPSEYRSIGPNGFCSSPASSTKSGDEICHPEPLSISWSMDRAEGSLPISFSSNPFFVDPVPHFSAEGTEDLSNCHSSNYSDVHAALSKYCFFTTPNHPHSPPYHFPYEDQDFDPMICDVHPIKFGGLSRHAHYVKDCSPGPFFTPTSPLISSPSSSENEFEPSDSDDGCMSPISAPASPSLRTFSELPVIDDDDSNIVDLDYGDGCLMQFSNLDDDSWTQPSALLPPTAPEIGIKNADDSRAPTIRSFPGVDTDDDLIPVELASRSWAPERCLVIPATAYITPTSLEFPHLKDARLFLDHSVAGINRNSSLLLLHEDKLNGIPTGSSWIDAELDQLDPELIKRELELKGLLDMRRRSLAVERKARMIEAQYENIKNFSYRDIESSLEAGECMHGEDFSNASLEAEGERDARLQTQQDEARMQSEAMQAKRTRRGARERVKEIGALVKIRLRERGILPCNKSSSHVDIVGKDEEMEVEDPFPANDPYAQDLEMVVTGGNNHWGSKAKSSKCTFTTMPQLVAHMILRRHEARLRPLTKARSLFSGKKLTPLDGCNIPLGHNTYYGDYKRSPLAMNSVDVTEGDLSMPCGHNKDILLDCKHHSQAHSASGSQMDVDECQIDELLIGDLDDLELNST</sequence>